<name>A0A501W302_9BACT</name>
<evidence type="ECO:0008006" key="3">
    <source>
        <dbReference type="Google" id="ProtNLM"/>
    </source>
</evidence>
<evidence type="ECO:0000313" key="2">
    <source>
        <dbReference type="Proteomes" id="UP000316727"/>
    </source>
</evidence>
<dbReference type="Proteomes" id="UP000316727">
    <property type="component" value="Unassembled WGS sequence"/>
</dbReference>
<comment type="caution">
    <text evidence="1">The sequence shown here is derived from an EMBL/GenBank/DDBJ whole genome shotgun (WGS) entry which is preliminary data.</text>
</comment>
<dbReference type="EMBL" id="VFRQ01000005">
    <property type="protein sequence ID" value="TPE43989.1"/>
    <property type="molecule type" value="Genomic_DNA"/>
</dbReference>
<evidence type="ECO:0000313" key="1">
    <source>
        <dbReference type="EMBL" id="TPE43989.1"/>
    </source>
</evidence>
<sequence>MTNEELDKLVAQELEEWARIVVLRLASEIRRKKVVMSEKLLKSLQQEVLQQTASGAQAMYLAFNESGRMKDMTALSYKKMPPIEAIEEFVKYFGLSKFNYVPGYNKGTMPLNQSKAINRIAWGIAANKLAVNTHKPKKWFSKAFYGMIDPLIDNVVTKYQEATGEVIGGVAKF</sequence>
<protein>
    <recommendedName>
        <fullName evidence="3">HK97 gp10 family phage protein</fullName>
    </recommendedName>
</protein>
<accession>A0A501W302</accession>
<reference evidence="1 2" key="1">
    <citation type="submission" date="2019-06" db="EMBL/GenBank/DDBJ databases">
        <title>A novel bacterium of genus Pontibacter, isolated from marine sediment.</title>
        <authorList>
            <person name="Huang H."/>
            <person name="Mo K."/>
            <person name="Hu Y."/>
        </authorList>
    </citation>
    <scope>NUCLEOTIDE SEQUENCE [LARGE SCALE GENOMIC DNA]</scope>
    <source>
        <strain evidence="1 2">HB172049</strain>
    </source>
</reference>
<organism evidence="1 2">
    <name type="scientific">Pontibacter mangrovi</name>
    <dbReference type="NCBI Taxonomy" id="2589816"/>
    <lineage>
        <taxon>Bacteria</taxon>
        <taxon>Pseudomonadati</taxon>
        <taxon>Bacteroidota</taxon>
        <taxon>Cytophagia</taxon>
        <taxon>Cytophagales</taxon>
        <taxon>Hymenobacteraceae</taxon>
        <taxon>Pontibacter</taxon>
    </lineage>
</organism>
<gene>
    <name evidence="1" type="ORF">FJM65_11225</name>
</gene>
<keyword evidence="2" id="KW-1185">Reference proteome</keyword>
<proteinExistence type="predicted"/>
<dbReference type="RefSeq" id="WP_140621612.1">
    <property type="nucleotide sequence ID" value="NZ_VFRQ01000005.1"/>
</dbReference>
<dbReference type="AlphaFoldDB" id="A0A501W302"/>
<dbReference type="OrthoDB" id="957470at2"/>